<dbReference type="RefSeq" id="WP_005373231.1">
    <property type="nucleotide sequence ID" value="NZ_CM001475.1"/>
</dbReference>
<evidence type="ECO:0000313" key="2">
    <source>
        <dbReference type="EMBL" id="EIC30562.1"/>
    </source>
</evidence>
<protein>
    <recommendedName>
        <fullName evidence="4">SWIM-type domain-containing protein</fullName>
    </recommendedName>
</protein>
<evidence type="ECO:0000256" key="1">
    <source>
        <dbReference type="SAM" id="MobiDB-lite"/>
    </source>
</evidence>
<organism evidence="2 3">
    <name type="scientific">Methylomicrobium album BG8</name>
    <dbReference type="NCBI Taxonomy" id="686340"/>
    <lineage>
        <taxon>Bacteria</taxon>
        <taxon>Pseudomonadati</taxon>
        <taxon>Pseudomonadota</taxon>
        <taxon>Gammaproteobacteria</taxon>
        <taxon>Methylococcales</taxon>
        <taxon>Methylococcaceae</taxon>
        <taxon>Methylomicrobium</taxon>
    </lineage>
</organism>
<evidence type="ECO:0000313" key="3">
    <source>
        <dbReference type="Proteomes" id="UP000005090"/>
    </source>
</evidence>
<dbReference type="HOGENOM" id="CLU_064883_0_0_6"/>
<proteinExistence type="predicted"/>
<accession>H8GLN5</accession>
<name>H8GLN5_METAL</name>
<dbReference type="AlphaFoldDB" id="H8GLN5"/>
<dbReference type="EMBL" id="CM001475">
    <property type="protein sequence ID" value="EIC30562.1"/>
    <property type="molecule type" value="Genomic_DNA"/>
</dbReference>
<keyword evidence="3" id="KW-1185">Reference proteome</keyword>
<feature type="compositionally biased region" description="Basic and acidic residues" evidence="1">
    <location>
        <begin position="269"/>
        <end position="298"/>
    </location>
</feature>
<dbReference type="Proteomes" id="UP000005090">
    <property type="component" value="Chromosome"/>
</dbReference>
<evidence type="ECO:0008006" key="4">
    <source>
        <dbReference type="Google" id="ProtNLM"/>
    </source>
</evidence>
<feature type="region of interest" description="Disordered" evidence="1">
    <location>
        <begin position="244"/>
        <end position="310"/>
    </location>
</feature>
<reference evidence="2 3" key="1">
    <citation type="journal article" date="2013" name="Genome Announc.">
        <title>Genome Sequence of the Obligate Gammaproteobacterial Methanotroph Methylomicrobium album Strain BG8.</title>
        <authorList>
            <person name="Kits K.D."/>
            <person name="Kalyuzhnaya M.G."/>
            <person name="Klotz M.G."/>
            <person name="Jetten M.S."/>
            <person name="Op den Camp H.J."/>
            <person name="Vuilleumier S."/>
            <person name="Bringel F."/>
            <person name="Dispirito A.A."/>
            <person name="Murrell J.C."/>
            <person name="Bruce D."/>
            <person name="Cheng J.F."/>
            <person name="Copeland A."/>
            <person name="Goodwin L."/>
            <person name="Hauser L."/>
            <person name="Lajus A."/>
            <person name="Land M.L."/>
            <person name="Lapidus A."/>
            <person name="Lucas S."/>
            <person name="Medigue C."/>
            <person name="Pitluck S."/>
            <person name="Woyke T."/>
            <person name="Zeytun A."/>
            <person name="Stein L.Y."/>
        </authorList>
    </citation>
    <scope>NUCLEOTIDE SEQUENCE [LARGE SCALE GENOMIC DNA]</scope>
    <source>
        <strain evidence="2 3">BG8</strain>
    </source>
</reference>
<sequence>MLPQKPKFSIYGAKKELKANREFDQNRRDHANNILNPDQIQGKAWRVTKALKTTLGLESGEAARPITKQDLLVFNRNIQALQGKVEKGVTAVEVISMSTEADKKRCKEQIHMAVPGFMKAGDVHFITNAGPKSKADRKRHNVHIILSDYEKGLAKGTPLQAAKEIARGNIKLDCDCEHHTFTFRYIATLMGANAGRAETGFPKQRNPSLEGIACKHVLRVMIELSTSIFIWKKIAAMIEADRQKNASKATRSRQKSVQLTPSEVTELAGKQDKNRRAIKPIEDRAAAKARAEMTEKIKNAPPPKKIKPASKSIEKAAQLLAREFNMTPEQVLAGLKDRQ</sequence>
<gene>
    <name evidence="2" type="ORF">Metal_2876</name>
</gene>
<dbReference type="eggNOG" id="ENOG5032BU0">
    <property type="taxonomic scope" value="Bacteria"/>
</dbReference>
<dbReference type="STRING" id="686340.Metal_2876"/>